<evidence type="ECO:0000313" key="2">
    <source>
        <dbReference type="Proteomes" id="UP000607653"/>
    </source>
</evidence>
<accession>A0A822ZQ83</accession>
<reference evidence="1 2" key="1">
    <citation type="journal article" date="2020" name="Mol. Biol. Evol.">
        <title>Distinct Expression and Methylation Patterns for Genes with Different Fates following a Single Whole-Genome Duplication in Flowering Plants.</title>
        <authorList>
            <person name="Shi T."/>
            <person name="Rahmani R.S."/>
            <person name="Gugger P.F."/>
            <person name="Wang M."/>
            <person name="Li H."/>
            <person name="Zhang Y."/>
            <person name="Li Z."/>
            <person name="Wang Q."/>
            <person name="Van de Peer Y."/>
            <person name="Marchal K."/>
            <person name="Chen J."/>
        </authorList>
    </citation>
    <scope>NUCLEOTIDE SEQUENCE [LARGE SCALE GENOMIC DNA]</scope>
    <source>
        <tissue evidence="1">Leaf</tissue>
    </source>
</reference>
<sequence length="23" mass="2724">MRRWDDSSTVLLELEWGASVFLL</sequence>
<gene>
    <name evidence="1" type="ORF">HUJ06_003739</name>
</gene>
<dbReference type="Proteomes" id="UP000607653">
    <property type="component" value="Unassembled WGS sequence"/>
</dbReference>
<keyword evidence="2" id="KW-1185">Reference proteome</keyword>
<evidence type="ECO:0000313" key="1">
    <source>
        <dbReference type="EMBL" id="DAD45509.1"/>
    </source>
</evidence>
<proteinExistence type="predicted"/>
<protein>
    <submittedName>
        <fullName evidence="1">Uncharacterized protein</fullName>
    </submittedName>
</protein>
<dbReference type="AlphaFoldDB" id="A0A822ZQ83"/>
<name>A0A822ZQ83_NELNU</name>
<organism evidence="1 2">
    <name type="scientific">Nelumbo nucifera</name>
    <name type="common">Sacred lotus</name>
    <dbReference type="NCBI Taxonomy" id="4432"/>
    <lineage>
        <taxon>Eukaryota</taxon>
        <taxon>Viridiplantae</taxon>
        <taxon>Streptophyta</taxon>
        <taxon>Embryophyta</taxon>
        <taxon>Tracheophyta</taxon>
        <taxon>Spermatophyta</taxon>
        <taxon>Magnoliopsida</taxon>
        <taxon>Proteales</taxon>
        <taxon>Nelumbonaceae</taxon>
        <taxon>Nelumbo</taxon>
    </lineage>
</organism>
<comment type="caution">
    <text evidence="1">The sequence shown here is derived from an EMBL/GenBank/DDBJ whole genome shotgun (WGS) entry which is preliminary data.</text>
</comment>
<dbReference type="EMBL" id="DUZY01000007">
    <property type="protein sequence ID" value="DAD45509.1"/>
    <property type="molecule type" value="Genomic_DNA"/>
</dbReference>